<keyword evidence="1" id="KW-0812">Transmembrane</keyword>
<dbReference type="AlphaFoldDB" id="A0A6C0LY85"/>
<reference evidence="2" key="1">
    <citation type="journal article" date="2020" name="Nature">
        <title>Giant virus diversity and host interactions through global metagenomics.</title>
        <authorList>
            <person name="Schulz F."/>
            <person name="Roux S."/>
            <person name="Paez-Espino D."/>
            <person name="Jungbluth S."/>
            <person name="Walsh D.A."/>
            <person name="Denef V.J."/>
            <person name="McMahon K.D."/>
            <person name="Konstantinidis K.T."/>
            <person name="Eloe-Fadrosh E.A."/>
            <person name="Kyrpides N.C."/>
            <person name="Woyke T."/>
        </authorList>
    </citation>
    <scope>NUCLEOTIDE SEQUENCE</scope>
    <source>
        <strain evidence="2">GVMAG-S-1016713-169</strain>
    </source>
</reference>
<proteinExistence type="predicted"/>
<dbReference type="EMBL" id="MN740574">
    <property type="protein sequence ID" value="QHU34554.1"/>
    <property type="molecule type" value="Genomic_DNA"/>
</dbReference>
<feature type="transmembrane region" description="Helical" evidence="1">
    <location>
        <begin position="12"/>
        <end position="33"/>
    </location>
</feature>
<protein>
    <submittedName>
        <fullName evidence="2">Uncharacterized protein</fullName>
    </submittedName>
</protein>
<feature type="transmembrane region" description="Helical" evidence="1">
    <location>
        <begin position="45"/>
        <end position="65"/>
    </location>
</feature>
<organism evidence="2">
    <name type="scientific">viral metagenome</name>
    <dbReference type="NCBI Taxonomy" id="1070528"/>
    <lineage>
        <taxon>unclassified sequences</taxon>
        <taxon>metagenomes</taxon>
        <taxon>organismal metagenomes</taxon>
    </lineage>
</organism>
<evidence type="ECO:0000313" key="2">
    <source>
        <dbReference type="EMBL" id="QHU34554.1"/>
    </source>
</evidence>
<sequence length="74" mass="7971">MSNNNDHEIKEEFCGACLAIPAVIAGVGAAGYGSKKGSHKKIKKWALYGGILITILSGIIAIYFLTRCKECQKK</sequence>
<keyword evidence="1" id="KW-0472">Membrane</keyword>
<keyword evidence="1" id="KW-1133">Transmembrane helix</keyword>
<evidence type="ECO:0000256" key="1">
    <source>
        <dbReference type="SAM" id="Phobius"/>
    </source>
</evidence>
<name>A0A6C0LY85_9ZZZZ</name>
<accession>A0A6C0LY85</accession>